<sequence>MEQNTYRLITILICVLCTQVTRWLPFLLFGRKKEVPRLIRYLGSVLPTAIMAVLVVYCLKGITLFAYPHGLPELLSVAIVAGLHLWRGNILFSIAFGTLFYMLLVQAVF</sequence>
<dbReference type="AlphaFoldDB" id="A0A7X2TCY9"/>
<reference evidence="2 3" key="1">
    <citation type="submission" date="2019-08" db="EMBL/GenBank/DDBJ databases">
        <title>In-depth cultivation of the pig gut microbiome towards novel bacterial diversity and tailored functional studies.</title>
        <authorList>
            <person name="Wylensek D."/>
            <person name="Hitch T.C.A."/>
            <person name="Clavel T."/>
        </authorList>
    </citation>
    <scope>NUCLEOTIDE SEQUENCE [LARGE SCALE GENOMIC DNA]</scope>
    <source>
        <strain evidence="2 3">WCA-389-WT-23D1</strain>
    </source>
</reference>
<organism evidence="2 3">
    <name type="scientific">Clostridium porci</name>
    <dbReference type="NCBI Taxonomy" id="2605778"/>
    <lineage>
        <taxon>Bacteria</taxon>
        <taxon>Bacillati</taxon>
        <taxon>Bacillota</taxon>
        <taxon>Clostridia</taxon>
        <taxon>Eubacteriales</taxon>
        <taxon>Clostridiaceae</taxon>
        <taxon>Clostridium</taxon>
    </lineage>
</organism>
<dbReference type="InterPro" id="IPR008407">
    <property type="entry name" value="Brnchd-chn_aa_trnsp_AzlD"/>
</dbReference>
<dbReference type="Pfam" id="PF05437">
    <property type="entry name" value="AzlD"/>
    <property type="match status" value="1"/>
</dbReference>
<evidence type="ECO:0000256" key="1">
    <source>
        <dbReference type="SAM" id="Phobius"/>
    </source>
</evidence>
<proteinExistence type="predicted"/>
<feature type="transmembrane region" description="Helical" evidence="1">
    <location>
        <begin position="41"/>
        <end position="66"/>
    </location>
</feature>
<keyword evidence="1" id="KW-0812">Transmembrane</keyword>
<keyword evidence="1" id="KW-0472">Membrane</keyword>
<feature type="transmembrane region" description="Helical" evidence="1">
    <location>
        <begin position="86"/>
        <end position="105"/>
    </location>
</feature>
<dbReference type="RefSeq" id="WP_154471839.1">
    <property type="nucleotide sequence ID" value="NZ_DBEWUL010000099.1"/>
</dbReference>
<dbReference type="EMBL" id="VUMD01000005">
    <property type="protein sequence ID" value="MSS36416.1"/>
    <property type="molecule type" value="Genomic_DNA"/>
</dbReference>
<name>A0A7X2TCY9_9CLOT</name>
<protein>
    <submittedName>
        <fullName evidence="2">Branched-chain amino acid transporter AzlD</fullName>
    </submittedName>
</protein>
<keyword evidence="3" id="KW-1185">Reference proteome</keyword>
<dbReference type="PIRSF" id="PIRSF003203">
    <property type="entry name" value="AzlD"/>
    <property type="match status" value="1"/>
</dbReference>
<evidence type="ECO:0000313" key="2">
    <source>
        <dbReference type="EMBL" id="MSS36416.1"/>
    </source>
</evidence>
<keyword evidence="1" id="KW-1133">Transmembrane helix</keyword>
<dbReference type="Proteomes" id="UP000429958">
    <property type="component" value="Unassembled WGS sequence"/>
</dbReference>
<accession>A0A7X2TCY9</accession>
<gene>
    <name evidence="2" type="ORF">FYJ39_07510</name>
</gene>
<comment type="caution">
    <text evidence="2">The sequence shown here is derived from an EMBL/GenBank/DDBJ whole genome shotgun (WGS) entry which is preliminary data.</text>
</comment>
<evidence type="ECO:0000313" key="3">
    <source>
        <dbReference type="Proteomes" id="UP000429958"/>
    </source>
</evidence>